<dbReference type="CDD" id="cd01948">
    <property type="entry name" value="EAL"/>
    <property type="match status" value="1"/>
</dbReference>
<gene>
    <name evidence="4" type="ordered locus">RPE_2460</name>
</gene>
<dbReference type="SUPFAM" id="SSF141868">
    <property type="entry name" value="EAL domain-like"/>
    <property type="match status" value="1"/>
</dbReference>
<dbReference type="STRING" id="316055.RPE_2460"/>
<accession>Q07NT5</accession>
<dbReference type="SMART" id="SM00267">
    <property type="entry name" value="GGDEF"/>
    <property type="match status" value="1"/>
</dbReference>
<protein>
    <submittedName>
        <fullName evidence="4">Diguanylate cyclase/phosphodiesterase</fullName>
    </submittedName>
</protein>
<dbReference type="Pfam" id="PF00990">
    <property type="entry name" value="GGDEF"/>
    <property type="match status" value="1"/>
</dbReference>
<name>Q07NT5_RHOP5</name>
<dbReference type="InterPro" id="IPR043128">
    <property type="entry name" value="Rev_trsase/Diguanyl_cyclase"/>
</dbReference>
<dbReference type="EMBL" id="CP000463">
    <property type="protein sequence ID" value="ABJ06399.1"/>
    <property type="molecule type" value="Genomic_DNA"/>
</dbReference>
<dbReference type="PROSITE" id="PS50887">
    <property type="entry name" value="GGDEF"/>
    <property type="match status" value="1"/>
</dbReference>
<dbReference type="PANTHER" id="PTHR44757:SF2">
    <property type="entry name" value="BIOFILM ARCHITECTURE MAINTENANCE PROTEIN MBAA"/>
    <property type="match status" value="1"/>
</dbReference>
<dbReference type="SMART" id="SM00052">
    <property type="entry name" value="EAL"/>
    <property type="match status" value="1"/>
</dbReference>
<dbReference type="AlphaFoldDB" id="Q07NT5"/>
<evidence type="ECO:0000313" key="4">
    <source>
        <dbReference type="EMBL" id="ABJ06399.1"/>
    </source>
</evidence>
<feature type="transmembrane region" description="Helical" evidence="1">
    <location>
        <begin position="89"/>
        <end position="108"/>
    </location>
</feature>
<dbReference type="PANTHER" id="PTHR44757">
    <property type="entry name" value="DIGUANYLATE CYCLASE DGCP"/>
    <property type="match status" value="1"/>
</dbReference>
<keyword evidence="1" id="KW-0472">Membrane</keyword>
<feature type="transmembrane region" description="Helical" evidence="1">
    <location>
        <begin position="26"/>
        <end position="45"/>
    </location>
</feature>
<dbReference type="InterPro" id="IPR035919">
    <property type="entry name" value="EAL_sf"/>
</dbReference>
<dbReference type="CDD" id="cd01949">
    <property type="entry name" value="GGDEF"/>
    <property type="match status" value="1"/>
</dbReference>
<feature type="domain" description="EAL" evidence="2">
    <location>
        <begin position="393"/>
        <end position="646"/>
    </location>
</feature>
<dbReference type="InterPro" id="IPR000160">
    <property type="entry name" value="GGDEF_dom"/>
</dbReference>
<dbReference type="InterPro" id="IPR029787">
    <property type="entry name" value="Nucleotide_cyclase"/>
</dbReference>
<dbReference type="OrthoDB" id="8107802at2"/>
<feature type="transmembrane region" description="Helical" evidence="1">
    <location>
        <begin position="152"/>
        <end position="180"/>
    </location>
</feature>
<dbReference type="KEGG" id="rpe:RPE_2460"/>
<evidence type="ECO:0000256" key="1">
    <source>
        <dbReference type="SAM" id="Phobius"/>
    </source>
</evidence>
<reference evidence="4" key="1">
    <citation type="submission" date="2006-09" db="EMBL/GenBank/DDBJ databases">
        <title>Complete sequence of Rhodopseudomonas palustris BisA53.</title>
        <authorList>
            <consortium name="US DOE Joint Genome Institute"/>
            <person name="Copeland A."/>
            <person name="Lucas S."/>
            <person name="Lapidus A."/>
            <person name="Barry K."/>
            <person name="Detter J.C."/>
            <person name="Glavina del Rio T."/>
            <person name="Hammon N."/>
            <person name="Israni S."/>
            <person name="Dalin E."/>
            <person name="Tice H."/>
            <person name="Pitluck S."/>
            <person name="Chain P."/>
            <person name="Malfatti S."/>
            <person name="Shin M."/>
            <person name="Vergez L."/>
            <person name="Schmutz J."/>
            <person name="Larimer F."/>
            <person name="Land M."/>
            <person name="Hauser L."/>
            <person name="Pelletier D.A."/>
            <person name="Kyrpides N."/>
            <person name="Kim E."/>
            <person name="Harwood C.S."/>
            <person name="Oda Y."/>
            <person name="Richardson P."/>
        </authorList>
    </citation>
    <scope>NUCLEOTIDE SEQUENCE [LARGE SCALE GENOMIC DNA]</scope>
    <source>
        <strain evidence="4">BisA53</strain>
    </source>
</reference>
<dbReference type="InterPro" id="IPR001633">
    <property type="entry name" value="EAL_dom"/>
</dbReference>
<dbReference type="Gene3D" id="3.20.20.450">
    <property type="entry name" value="EAL domain"/>
    <property type="match status" value="1"/>
</dbReference>
<dbReference type="GO" id="GO:0003824">
    <property type="term" value="F:catalytic activity"/>
    <property type="evidence" value="ECO:0007669"/>
    <property type="project" value="UniProtKB-ARBA"/>
</dbReference>
<dbReference type="SUPFAM" id="SSF55073">
    <property type="entry name" value="Nucleotide cyclase"/>
    <property type="match status" value="1"/>
</dbReference>
<sequence length="666" mass="72567">MSSATKAIKTIALTRAQAASSLENNWLTVVSNIIIAISLALLLHFEDNGTLIFGWLGGVVVFGVFRAFLTFRLQSKGEAERDPQNVLRILAAMALASGVLWSVVPLWFDAFSSTRNIEYLAFIVAGTTTGAIIQSLAYAPIAIAFATPLLATTIYCLLLTGSTSATIMAVDAAFLALMLLRATILGERRFIDGQIKATEAIELANSLTEANREIVDSNLFLERIARTDPLTGLANRSHFQDISQSACRSGKGLAFVLIDIDNFKTINDSRGHSVGDGVIRSVANLLRSACNEHDVAVRLGGDEFVVILQGQDTSARAVTLAERLSTAMRMPINVAGNALFTSCSIGIAAQEDGEIDVDDLLARADVALYRAKDEGRACIRVFDAKMQSELDLQRCIDIDLPGAFDRKELHLEFQPQVVLSTGEVIGFEALLRWKHPRMGMIPPPDIVNAAIRIRQANLLTRFVAEEACVFISALDDRQLPKVKVAINVSPREFSMHSPARILKELTSRYSIDPKRIEIEVTEEALFDPKHCATELQLIDEYGFGLAIDDFGVGHSSISNLMAVAIDTVKIDRSFVSGIGVNLQHQQLVAAITAVSMPLGQRIIAEGVETEEDLQTLRMLGCSYGQGWLFGRPMPSNEAIDWLARKRSELDNPKPASARELALLAGT</sequence>
<dbReference type="eggNOG" id="COG5001">
    <property type="taxonomic scope" value="Bacteria"/>
</dbReference>
<dbReference type="NCBIfam" id="TIGR00254">
    <property type="entry name" value="GGDEF"/>
    <property type="match status" value="1"/>
</dbReference>
<keyword evidence="1" id="KW-0812">Transmembrane</keyword>
<dbReference type="Gene3D" id="3.30.70.270">
    <property type="match status" value="1"/>
</dbReference>
<feature type="transmembrane region" description="Helical" evidence="1">
    <location>
        <begin position="52"/>
        <end position="69"/>
    </location>
</feature>
<feature type="transmembrane region" description="Helical" evidence="1">
    <location>
        <begin position="120"/>
        <end position="146"/>
    </location>
</feature>
<keyword evidence="1" id="KW-1133">Transmembrane helix</keyword>
<dbReference type="FunFam" id="3.30.70.270:FF:000001">
    <property type="entry name" value="Diguanylate cyclase domain protein"/>
    <property type="match status" value="1"/>
</dbReference>
<dbReference type="InterPro" id="IPR052155">
    <property type="entry name" value="Biofilm_reg_signaling"/>
</dbReference>
<dbReference type="HOGENOM" id="CLU_000445_70_49_5"/>
<dbReference type="PROSITE" id="PS50883">
    <property type="entry name" value="EAL"/>
    <property type="match status" value="1"/>
</dbReference>
<proteinExistence type="predicted"/>
<dbReference type="Pfam" id="PF00563">
    <property type="entry name" value="EAL"/>
    <property type="match status" value="1"/>
</dbReference>
<evidence type="ECO:0000259" key="3">
    <source>
        <dbReference type="PROSITE" id="PS50887"/>
    </source>
</evidence>
<evidence type="ECO:0000259" key="2">
    <source>
        <dbReference type="PROSITE" id="PS50883"/>
    </source>
</evidence>
<feature type="domain" description="GGDEF" evidence="3">
    <location>
        <begin position="251"/>
        <end position="384"/>
    </location>
</feature>
<organism evidence="4">
    <name type="scientific">Rhodopseudomonas palustris (strain BisA53)</name>
    <dbReference type="NCBI Taxonomy" id="316055"/>
    <lineage>
        <taxon>Bacteria</taxon>
        <taxon>Pseudomonadati</taxon>
        <taxon>Pseudomonadota</taxon>
        <taxon>Alphaproteobacteria</taxon>
        <taxon>Hyphomicrobiales</taxon>
        <taxon>Nitrobacteraceae</taxon>
        <taxon>Rhodopseudomonas</taxon>
    </lineage>
</organism>